<evidence type="ECO:0000256" key="1">
    <source>
        <dbReference type="SAM" id="MobiDB-lite"/>
    </source>
</evidence>
<sequence>MNGDSGGRQRRTPAPARPRSAPPARATPRARTRRTHGHAARARRRQPTGAGTRGFHVSSPPSPARTGAPPRSPTPGRRAAASSGSGHHEPSLTPPQYARRARC</sequence>
<feature type="compositionally biased region" description="Low complexity" evidence="1">
    <location>
        <begin position="12"/>
        <end position="27"/>
    </location>
</feature>
<evidence type="ECO:0000313" key="3">
    <source>
        <dbReference type="Proteomes" id="UP000324832"/>
    </source>
</evidence>
<dbReference type="AlphaFoldDB" id="A0A5E4QDJ4"/>
<dbReference type="Proteomes" id="UP000324832">
    <property type="component" value="Unassembled WGS sequence"/>
</dbReference>
<reference evidence="2 3" key="1">
    <citation type="submission" date="2017-07" db="EMBL/GenBank/DDBJ databases">
        <authorList>
            <person name="Talla V."/>
            <person name="Backstrom N."/>
        </authorList>
    </citation>
    <scope>NUCLEOTIDE SEQUENCE [LARGE SCALE GENOMIC DNA]</scope>
</reference>
<feature type="compositionally biased region" description="Basic residues" evidence="1">
    <location>
        <begin position="28"/>
        <end position="46"/>
    </location>
</feature>
<name>A0A5E4QDJ4_9NEOP</name>
<proteinExistence type="predicted"/>
<dbReference type="EMBL" id="FZQP02002337">
    <property type="protein sequence ID" value="VVC95525.1"/>
    <property type="molecule type" value="Genomic_DNA"/>
</dbReference>
<keyword evidence="3" id="KW-1185">Reference proteome</keyword>
<evidence type="ECO:0000313" key="2">
    <source>
        <dbReference type="EMBL" id="VVC95525.1"/>
    </source>
</evidence>
<accession>A0A5E4QDJ4</accession>
<gene>
    <name evidence="2" type="ORF">LSINAPIS_LOCUS7222</name>
</gene>
<protein>
    <submittedName>
        <fullName evidence="2">Uncharacterized protein</fullName>
    </submittedName>
</protein>
<organism evidence="2 3">
    <name type="scientific">Leptidea sinapis</name>
    <dbReference type="NCBI Taxonomy" id="189913"/>
    <lineage>
        <taxon>Eukaryota</taxon>
        <taxon>Metazoa</taxon>
        <taxon>Ecdysozoa</taxon>
        <taxon>Arthropoda</taxon>
        <taxon>Hexapoda</taxon>
        <taxon>Insecta</taxon>
        <taxon>Pterygota</taxon>
        <taxon>Neoptera</taxon>
        <taxon>Endopterygota</taxon>
        <taxon>Lepidoptera</taxon>
        <taxon>Glossata</taxon>
        <taxon>Ditrysia</taxon>
        <taxon>Papilionoidea</taxon>
        <taxon>Pieridae</taxon>
        <taxon>Dismorphiinae</taxon>
        <taxon>Leptidea</taxon>
    </lineage>
</organism>
<feature type="region of interest" description="Disordered" evidence="1">
    <location>
        <begin position="1"/>
        <end position="103"/>
    </location>
</feature>